<reference evidence="1" key="1">
    <citation type="submission" date="2021-06" db="EMBL/GenBank/DDBJ databases">
        <authorList>
            <person name="Kallberg Y."/>
            <person name="Tangrot J."/>
            <person name="Rosling A."/>
        </authorList>
    </citation>
    <scope>NUCLEOTIDE SEQUENCE</scope>
    <source>
        <strain evidence="1">IN212</strain>
    </source>
</reference>
<dbReference type="Proteomes" id="UP000789396">
    <property type="component" value="Unassembled WGS sequence"/>
</dbReference>
<dbReference type="EMBL" id="CAJVPZ010029795">
    <property type="protein sequence ID" value="CAG8735105.1"/>
    <property type="molecule type" value="Genomic_DNA"/>
</dbReference>
<organism evidence="1 2">
    <name type="scientific">Racocetra fulgida</name>
    <dbReference type="NCBI Taxonomy" id="60492"/>
    <lineage>
        <taxon>Eukaryota</taxon>
        <taxon>Fungi</taxon>
        <taxon>Fungi incertae sedis</taxon>
        <taxon>Mucoromycota</taxon>
        <taxon>Glomeromycotina</taxon>
        <taxon>Glomeromycetes</taxon>
        <taxon>Diversisporales</taxon>
        <taxon>Gigasporaceae</taxon>
        <taxon>Racocetra</taxon>
    </lineage>
</organism>
<evidence type="ECO:0000313" key="2">
    <source>
        <dbReference type="Proteomes" id="UP000789396"/>
    </source>
</evidence>
<protein>
    <submittedName>
        <fullName evidence="1">2032_t:CDS:1</fullName>
    </submittedName>
</protein>
<evidence type="ECO:0000313" key="1">
    <source>
        <dbReference type="EMBL" id="CAG8735105.1"/>
    </source>
</evidence>
<gene>
    <name evidence="1" type="ORF">RFULGI_LOCUS12433</name>
</gene>
<dbReference type="AlphaFoldDB" id="A0A9N9NI58"/>
<dbReference type="OrthoDB" id="2382245at2759"/>
<feature type="non-terminal residue" evidence="1">
    <location>
        <position position="1"/>
    </location>
</feature>
<accession>A0A9N9NI58</accession>
<proteinExistence type="predicted"/>
<comment type="caution">
    <text evidence="1">The sequence shown here is derived from an EMBL/GenBank/DDBJ whole genome shotgun (WGS) entry which is preliminary data.</text>
</comment>
<keyword evidence="2" id="KW-1185">Reference proteome</keyword>
<sequence length="73" mass="8258">VESLETQVQAYLSLLPSGATSTPRRFLRFCPTQEGYVNMHPHTSLYTLYSNNPDQTIIYVLVEKLPGSETKII</sequence>
<name>A0A9N9NI58_9GLOM</name>